<accession>A0A0L0FRR0</accession>
<dbReference type="InterPro" id="IPR053263">
    <property type="entry name" value="Euk_RPA34_RNAP_subunit"/>
</dbReference>
<evidence type="ECO:0008006" key="4">
    <source>
        <dbReference type="Google" id="ProtNLM"/>
    </source>
</evidence>
<evidence type="ECO:0000313" key="2">
    <source>
        <dbReference type="EMBL" id="KNC79455.1"/>
    </source>
</evidence>
<keyword evidence="3" id="KW-1185">Reference proteome</keyword>
<name>A0A0L0FRR0_9EUKA</name>
<dbReference type="RefSeq" id="XP_014153357.1">
    <property type="nucleotide sequence ID" value="XM_014297882.1"/>
</dbReference>
<dbReference type="PANTHER" id="PTHR28155:SF1">
    <property type="entry name" value="DNA-DIRECTED RNA POLYMERASE I SUBUNIT RPA34.5-DOMAIN-CONTAINING PROTEIN"/>
    <property type="match status" value="1"/>
</dbReference>
<feature type="compositionally biased region" description="Basic residues" evidence="1">
    <location>
        <begin position="200"/>
        <end position="209"/>
    </location>
</feature>
<gene>
    <name evidence="2" type="ORF">SARC_08152</name>
</gene>
<dbReference type="AlphaFoldDB" id="A0A0L0FRR0"/>
<dbReference type="GO" id="GO:0006360">
    <property type="term" value="P:transcription by RNA polymerase I"/>
    <property type="evidence" value="ECO:0007669"/>
    <property type="project" value="InterPro"/>
</dbReference>
<reference evidence="2 3" key="1">
    <citation type="submission" date="2011-02" db="EMBL/GenBank/DDBJ databases">
        <title>The Genome Sequence of Sphaeroforma arctica JP610.</title>
        <authorList>
            <consortium name="The Broad Institute Genome Sequencing Platform"/>
            <person name="Russ C."/>
            <person name="Cuomo C."/>
            <person name="Young S.K."/>
            <person name="Zeng Q."/>
            <person name="Gargeya S."/>
            <person name="Alvarado L."/>
            <person name="Berlin A."/>
            <person name="Chapman S.B."/>
            <person name="Chen Z."/>
            <person name="Freedman E."/>
            <person name="Gellesch M."/>
            <person name="Goldberg J."/>
            <person name="Griggs A."/>
            <person name="Gujja S."/>
            <person name="Heilman E."/>
            <person name="Heiman D."/>
            <person name="Howarth C."/>
            <person name="Mehta T."/>
            <person name="Neiman D."/>
            <person name="Pearson M."/>
            <person name="Roberts A."/>
            <person name="Saif S."/>
            <person name="Shea T."/>
            <person name="Shenoy N."/>
            <person name="Sisk P."/>
            <person name="Stolte C."/>
            <person name="Sykes S."/>
            <person name="White J."/>
            <person name="Yandava C."/>
            <person name="Burger G."/>
            <person name="Gray M.W."/>
            <person name="Holland P.W.H."/>
            <person name="King N."/>
            <person name="Lang F.B.F."/>
            <person name="Roger A.J."/>
            <person name="Ruiz-Trillo I."/>
            <person name="Haas B."/>
            <person name="Nusbaum C."/>
            <person name="Birren B."/>
        </authorList>
    </citation>
    <scope>NUCLEOTIDE SEQUENCE [LARGE SCALE GENOMIC DNA]</scope>
    <source>
        <strain evidence="2 3">JP610</strain>
    </source>
</reference>
<organism evidence="2 3">
    <name type="scientific">Sphaeroforma arctica JP610</name>
    <dbReference type="NCBI Taxonomy" id="667725"/>
    <lineage>
        <taxon>Eukaryota</taxon>
        <taxon>Ichthyosporea</taxon>
        <taxon>Ichthyophonida</taxon>
        <taxon>Sphaeroforma</taxon>
    </lineage>
</organism>
<evidence type="ECO:0000256" key="1">
    <source>
        <dbReference type="SAM" id="MobiDB-lite"/>
    </source>
</evidence>
<proteinExistence type="predicted"/>
<dbReference type="GeneID" id="25908656"/>
<dbReference type="Proteomes" id="UP000054560">
    <property type="component" value="Unassembled WGS sequence"/>
</dbReference>
<protein>
    <recommendedName>
        <fullName evidence="4">DNA-directed RNA polymerase I subunit RPA34</fullName>
    </recommendedName>
</protein>
<evidence type="ECO:0000313" key="3">
    <source>
        <dbReference type="Proteomes" id="UP000054560"/>
    </source>
</evidence>
<dbReference type="Pfam" id="PF08208">
    <property type="entry name" value="RNA_polI_A34"/>
    <property type="match status" value="1"/>
</dbReference>
<dbReference type="InterPro" id="IPR013240">
    <property type="entry name" value="DNA-dir_RNA_pol1_su_RPA34"/>
</dbReference>
<sequence length="209" mass="22801">MAGVKRIPNGFTHASSGDKGIQLGDNEELWLFSLPVDFDVKKLDGIKLQEKGATPITSAVEGDKDYMISYPKPAGSESICLLPLATVLGRDGLQRGNPFTREVTISRDFAIPEPKKGTYDPPLCVPPKDVKPRYIPFGNGVTTRSAGKRKASEVRELASSEVTSPKKKRKRSETKEEEAAPVEASSSKKSKKISKDSLLAKKKKSKKSK</sequence>
<dbReference type="EMBL" id="KQ242302">
    <property type="protein sequence ID" value="KNC79455.1"/>
    <property type="molecule type" value="Genomic_DNA"/>
</dbReference>
<dbReference type="PANTHER" id="PTHR28155">
    <property type="entry name" value="ACR243WP"/>
    <property type="match status" value="1"/>
</dbReference>
<feature type="region of interest" description="Disordered" evidence="1">
    <location>
        <begin position="116"/>
        <end position="209"/>
    </location>
</feature>
<dbReference type="Gene3D" id="6.20.250.70">
    <property type="match status" value="1"/>
</dbReference>